<organism evidence="2 3">
    <name type="scientific">Chaetoceros tenuissimus</name>
    <dbReference type="NCBI Taxonomy" id="426638"/>
    <lineage>
        <taxon>Eukaryota</taxon>
        <taxon>Sar</taxon>
        <taxon>Stramenopiles</taxon>
        <taxon>Ochrophyta</taxon>
        <taxon>Bacillariophyta</taxon>
        <taxon>Coscinodiscophyceae</taxon>
        <taxon>Chaetocerotophycidae</taxon>
        <taxon>Chaetocerotales</taxon>
        <taxon>Chaetocerotaceae</taxon>
        <taxon>Chaetoceros</taxon>
    </lineage>
</organism>
<feature type="compositionally biased region" description="Basic and acidic residues" evidence="1">
    <location>
        <begin position="1241"/>
        <end position="1250"/>
    </location>
</feature>
<feature type="compositionally biased region" description="Low complexity" evidence="1">
    <location>
        <begin position="165"/>
        <end position="179"/>
    </location>
</feature>
<feature type="region of interest" description="Disordered" evidence="1">
    <location>
        <begin position="602"/>
        <end position="670"/>
    </location>
</feature>
<feature type="region of interest" description="Disordered" evidence="1">
    <location>
        <begin position="1"/>
        <end position="93"/>
    </location>
</feature>
<feature type="compositionally biased region" description="Polar residues" evidence="1">
    <location>
        <begin position="499"/>
        <end position="511"/>
    </location>
</feature>
<comment type="caution">
    <text evidence="2">The sequence shown here is derived from an EMBL/GenBank/DDBJ whole genome shotgun (WGS) entry which is preliminary data.</text>
</comment>
<evidence type="ECO:0000313" key="2">
    <source>
        <dbReference type="EMBL" id="GFH45546.1"/>
    </source>
</evidence>
<protein>
    <submittedName>
        <fullName evidence="2">Uncharacterized protein</fullName>
    </submittedName>
</protein>
<feature type="compositionally biased region" description="Basic and acidic residues" evidence="1">
    <location>
        <begin position="546"/>
        <end position="558"/>
    </location>
</feature>
<sequence length="1378" mass="156241">MATNEPLHSYRSSKYNREYERRASSPTPNSSRRVTRSPSPTRFRNDYSRSQHPITPSPNNDRYAQSDIGQPSSNLNFGENLNQTKDDLQIEKKENKLNVKELAMRLNGNSKSSYRPPWLKQKQKSMEKKEETSKEQLMDVPVHDEPIWSPRTTATALHKSIAAVSPDKSPIESSPSSSSLEKDASDPIELKKAKTVQNAGIDSDSNERGVLGKAQFWRNQTMRKRSCSPKRDRLSGEDSKLSHSSRGRNVDTSITRERSRSIRKAYDIQRRISKSPIRKTRENIDKEENEAKKNEISIVSTPSRVKEIQERFGGTPSSKTDNRTFENENKDDLESEVKKKVITSERGRVDKSLLPSRERSRSIRKAYERQQRLSKSPVRSRDVVGDIKSNEKKENERTATVNESVDVSESVILSPTRIRLKAIQERFGGSVERAPKTVSNNSKTLDHDVKEVNDDQSGVVSMASQESSGSHKIETPIGQKSSPFKSRIAQFSTGYAISETPSRGFHVSSQIRAPRSQDETRSSEKVSEHVESKREESISRNIESNIIEKRVAEDRSRENTGVFSETGVKTFIKQSVASENFLNERNESNGSRTNFVQKAKYWGNNKTELVDPNKTSVANSKSDETSSPSFRPKIDERAQSSSIKGESQKSSESQAYADMDNQDQGRAIGKAVVDKVDNMNDYAQYLGRHRSNKKKEMPMIDDSMDVDEHENFSKLIKNTLQSSNCRKSGDGSLLSRNIDHQSTDEITGLQEKSYNQGCSNELRQKLVSRLPDIDLSPDRDKIEKLSPGPPKKDLNTNSNVSEQTLEETANLVSKTVKKMSVPLPLAADSNKYQDQKLVDFVTNARSQLRKVKKEDESASVEQNFKKDLDPVKLVESRDSKHVPVSPPKNNLVRTHDTVEEQEHEEERYHENETIVTDTSSFLSVQEVKKRLWDDGEKLKWQGHKKAEIPQPPKSAFRNKYYHAAEVAQKQSGCKSAMPTDFKEQRRGLETIGIQRSKPNDDEAMKKLIAKLSAVNQNDPDAALEAINSILDQHNQQNHFNAYSSKERNDDDDLHKVPPRRSSYNCGEYDDDDDDDDESTSSDEDSSYSDDSTVSSITNPTYMSGYMDMRKITSKHGNLHVGNLVHKQNPGKLSSRRPAPQSGNEFQMQQSKLAPRQPLAIRTSGRPQVEAPRDLQSHGQPKISQRIQHQAQHFESPTRKLKKHMERESPSKPLSAGGSSSHNRGLLHKFKNLGSDSDNEKEDFCHRHEQKFAQCLPESPSDRLKKLAKKIDDKSPACRSSSPKRFLYPPKQASAQRQREPSNRTAMSKEEDAAWGSGRYSEENYFVFDGNRSNQKPHLKAKNDVVFDPFEADNSRNNDFANQVLAEKFAMMEKSYRQR</sequence>
<feature type="region of interest" description="Disordered" evidence="1">
    <location>
        <begin position="107"/>
        <end position="147"/>
    </location>
</feature>
<accession>A0AAD3CIM8</accession>
<reference evidence="2 3" key="1">
    <citation type="journal article" date="2021" name="Sci. Rep.">
        <title>The genome of the diatom Chaetoceros tenuissimus carries an ancient integrated fragment of an extant virus.</title>
        <authorList>
            <person name="Hongo Y."/>
            <person name="Kimura K."/>
            <person name="Takaki Y."/>
            <person name="Yoshida Y."/>
            <person name="Baba S."/>
            <person name="Kobayashi G."/>
            <person name="Nagasaki K."/>
            <person name="Hano T."/>
            <person name="Tomaru Y."/>
        </authorList>
    </citation>
    <scope>NUCLEOTIDE SEQUENCE [LARGE SCALE GENOMIC DNA]</scope>
    <source>
        <strain evidence="2 3">NIES-3715</strain>
    </source>
</reference>
<keyword evidence="3" id="KW-1185">Reference proteome</keyword>
<feature type="compositionally biased region" description="Low complexity" evidence="1">
    <location>
        <begin position="639"/>
        <end position="654"/>
    </location>
</feature>
<feature type="compositionally biased region" description="Basic and acidic residues" evidence="1">
    <location>
        <begin position="254"/>
        <end position="270"/>
    </location>
</feature>
<feature type="compositionally biased region" description="Basic and acidic residues" evidence="1">
    <location>
        <begin position="1296"/>
        <end position="1311"/>
    </location>
</feature>
<feature type="compositionally biased region" description="Polar residues" evidence="1">
    <location>
        <begin position="613"/>
        <end position="629"/>
    </location>
</feature>
<feature type="region of interest" description="Disordered" evidence="1">
    <location>
        <begin position="769"/>
        <end position="804"/>
    </location>
</feature>
<feature type="region of interest" description="Disordered" evidence="1">
    <location>
        <begin position="971"/>
        <end position="1001"/>
    </location>
</feature>
<feature type="region of interest" description="Disordered" evidence="1">
    <location>
        <begin position="159"/>
        <end position="406"/>
    </location>
</feature>
<feature type="compositionally biased region" description="Polar residues" evidence="1">
    <location>
        <begin position="50"/>
        <end position="83"/>
    </location>
</feature>
<feature type="compositionally biased region" description="Polar residues" evidence="1">
    <location>
        <begin position="455"/>
        <end position="468"/>
    </location>
</feature>
<feature type="compositionally biased region" description="Basic and acidic residues" evidence="1">
    <location>
        <begin position="1044"/>
        <end position="1055"/>
    </location>
</feature>
<feature type="compositionally biased region" description="Polar residues" evidence="1">
    <location>
        <begin position="1140"/>
        <end position="1151"/>
    </location>
</feature>
<evidence type="ECO:0000313" key="3">
    <source>
        <dbReference type="Proteomes" id="UP001054902"/>
    </source>
</evidence>
<feature type="compositionally biased region" description="Basic and acidic residues" evidence="1">
    <location>
        <begin position="1259"/>
        <end position="1275"/>
    </location>
</feature>
<feature type="compositionally biased region" description="Basic and acidic residues" evidence="1">
    <location>
        <begin position="279"/>
        <end position="295"/>
    </location>
</feature>
<feature type="compositionally biased region" description="Polar residues" evidence="1">
    <location>
        <begin position="795"/>
        <end position="804"/>
    </location>
</feature>
<feature type="compositionally biased region" description="Basic and acidic residues" evidence="1">
    <location>
        <begin position="444"/>
        <end position="453"/>
    </location>
</feature>
<feature type="region of interest" description="Disordered" evidence="1">
    <location>
        <begin position="1034"/>
        <end position="1314"/>
    </location>
</feature>
<feature type="compositionally biased region" description="Basic and acidic residues" evidence="1">
    <location>
        <begin position="229"/>
        <end position="241"/>
    </location>
</feature>
<dbReference type="EMBL" id="BLLK01000020">
    <property type="protein sequence ID" value="GFH45546.1"/>
    <property type="molecule type" value="Genomic_DNA"/>
</dbReference>
<feature type="compositionally biased region" description="Basic and acidic residues" evidence="1">
    <location>
        <begin position="515"/>
        <end position="538"/>
    </location>
</feature>
<proteinExistence type="predicted"/>
<dbReference type="Proteomes" id="UP001054902">
    <property type="component" value="Unassembled WGS sequence"/>
</dbReference>
<feature type="compositionally biased region" description="Low complexity" evidence="1">
    <location>
        <begin position="24"/>
        <end position="42"/>
    </location>
</feature>
<evidence type="ECO:0000256" key="1">
    <source>
        <dbReference type="SAM" id="MobiDB-lite"/>
    </source>
</evidence>
<feature type="compositionally biased region" description="Basic and acidic residues" evidence="1">
    <location>
        <begin position="180"/>
        <end position="192"/>
    </location>
</feature>
<name>A0AAD3CIM8_9STRA</name>
<feature type="compositionally biased region" description="Polar residues" evidence="1">
    <location>
        <begin position="1034"/>
        <end position="1043"/>
    </location>
</feature>
<feature type="compositionally biased region" description="Acidic residues" evidence="1">
    <location>
        <begin position="1067"/>
        <end position="1087"/>
    </location>
</feature>
<feature type="compositionally biased region" description="Basic and acidic residues" evidence="1">
    <location>
        <begin position="84"/>
        <end position="93"/>
    </location>
</feature>
<gene>
    <name evidence="2" type="ORF">CTEN210_02020</name>
</gene>
<feature type="region of interest" description="Disordered" evidence="1">
    <location>
        <begin position="499"/>
        <end position="568"/>
    </location>
</feature>
<feature type="compositionally biased region" description="Polar residues" evidence="1">
    <location>
        <begin position="1176"/>
        <end position="1194"/>
    </location>
</feature>
<feature type="compositionally biased region" description="Basic and acidic residues" evidence="1">
    <location>
        <begin position="320"/>
        <end position="371"/>
    </location>
</feature>
<feature type="compositionally biased region" description="Basic and acidic residues" evidence="1">
    <location>
        <begin position="379"/>
        <end position="397"/>
    </location>
</feature>
<feature type="region of interest" description="Disordered" evidence="1">
    <location>
        <begin position="432"/>
        <end position="485"/>
    </location>
</feature>
<feature type="compositionally biased region" description="Basic and acidic residues" evidence="1">
    <location>
        <begin position="776"/>
        <end position="794"/>
    </location>
</feature>
<feature type="compositionally biased region" description="Basic and acidic residues" evidence="1">
    <location>
        <begin position="124"/>
        <end position="146"/>
    </location>
</feature>